<protein>
    <submittedName>
        <fullName evidence="1">TIGR02646 family protein</fullName>
    </submittedName>
</protein>
<organism evidence="1 2">
    <name type="scientific">Thiothrix lacustris</name>
    <dbReference type="NCBI Taxonomy" id="525917"/>
    <lineage>
        <taxon>Bacteria</taxon>
        <taxon>Pseudomonadati</taxon>
        <taxon>Pseudomonadota</taxon>
        <taxon>Gammaproteobacteria</taxon>
        <taxon>Thiotrichales</taxon>
        <taxon>Thiotrichaceae</taxon>
        <taxon>Thiothrix</taxon>
    </lineage>
</organism>
<gene>
    <name evidence="1" type="ORF">BWK73_26290</name>
</gene>
<reference evidence="1 2" key="1">
    <citation type="submission" date="2017-01" db="EMBL/GenBank/DDBJ databases">
        <title>Novel large sulfur bacteria in the metagenomes of groundwater-fed chemosynthetic microbial mats in the Lake Huron basin.</title>
        <authorList>
            <person name="Sharrar A.M."/>
            <person name="Flood B.E."/>
            <person name="Bailey J.V."/>
            <person name="Jones D.S."/>
            <person name="Biddanda B."/>
            <person name="Ruberg S.A."/>
            <person name="Marcus D.N."/>
            <person name="Dick G.J."/>
        </authorList>
    </citation>
    <scope>NUCLEOTIDE SEQUENCE [LARGE SCALE GENOMIC DNA]</scope>
    <source>
        <strain evidence="1">A8</strain>
    </source>
</reference>
<proteinExistence type="predicted"/>
<evidence type="ECO:0000313" key="2">
    <source>
        <dbReference type="Proteomes" id="UP000192491"/>
    </source>
</evidence>
<evidence type="ECO:0000313" key="1">
    <source>
        <dbReference type="EMBL" id="OQX08136.1"/>
    </source>
</evidence>
<sequence>MEQAHANPPQTGKQATSRWSSFGHKGTVSNCLQDEQYGLCAYTELRPDQAGLGTHIEHVQPKSRYPQRTFDFSNLVLCALDESDLQTRAVNDRFGGHAKLGEYDPALFVSCLQNDCPRFFAYLSDGRVVAAANLSVNETQQAQYTIDLLNLNAPYLLVQRKNWLDELDKLIDEHLDNDNSLEDLAAIDLLPTSGKLSPFFSATRQRFARIADSLLRAQAPEWL</sequence>
<name>A0A1Y1QKS2_9GAMM</name>
<accession>A0A1Y1QKS2</accession>
<dbReference type="InterPro" id="IPR013467">
    <property type="entry name" value="HNH78-like"/>
</dbReference>
<dbReference type="AlphaFoldDB" id="A0A1Y1QKS2"/>
<comment type="caution">
    <text evidence="1">The sequence shown here is derived from an EMBL/GenBank/DDBJ whole genome shotgun (WGS) entry which is preliminary data.</text>
</comment>
<dbReference type="NCBIfam" id="TIGR02646">
    <property type="entry name" value="retron system putative HNH endonuclease"/>
    <property type="match status" value="1"/>
</dbReference>
<dbReference type="Proteomes" id="UP000192491">
    <property type="component" value="Unassembled WGS sequence"/>
</dbReference>
<dbReference type="EMBL" id="MTEJ01000185">
    <property type="protein sequence ID" value="OQX08136.1"/>
    <property type="molecule type" value="Genomic_DNA"/>
</dbReference>